<dbReference type="EMBL" id="KZ666351">
    <property type="protein sequence ID" value="PPR95149.1"/>
    <property type="molecule type" value="Genomic_DNA"/>
</dbReference>
<evidence type="ECO:0000313" key="2">
    <source>
        <dbReference type="Proteomes" id="UP000239757"/>
    </source>
</evidence>
<sequence length="88" mass="9870">MVAAAGAVEMARLQKHERMRKTLCIALLTPLTSSIETITKRVCSFNGRCAPRAMKIAYHRAVKHISTIITERLDENKFQEITQKLASA</sequence>
<accession>A0A2P5WVQ9</accession>
<organism evidence="1 2">
    <name type="scientific">Gossypium barbadense</name>
    <name type="common">Sea Island cotton</name>
    <name type="synonym">Hibiscus barbadensis</name>
    <dbReference type="NCBI Taxonomy" id="3634"/>
    <lineage>
        <taxon>Eukaryota</taxon>
        <taxon>Viridiplantae</taxon>
        <taxon>Streptophyta</taxon>
        <taxon>Embryophyta</taxon>
        <taxon>Tracheophyta</taxon>
        <taxon>Spermatophyta</taxon>
        <taxon>Magnoliopsida</taxon>
        <taxon>eudicotyledons</taxon>
        <taxon>Gunneridae</taxon>
        <taxon>Pentapetalae</taxon>
        <taxon>rosids</taxon>
        <taxon>malvids</taxon>
        <taxon>Malvales</taxon>
        <taxon>Malvaceae</taxon>
        <taxon>Malvoideae</taxon>
        <taxon>Gossypium</taxon>
    </lineage>
</organism>
<name>A0A2P5WVQ9_GOSBA</name>
<gene>
    <name evidence="1" type="ORF">GOBAR_AA25517</name>
</gene>
<dbReference type="Proteomes" id="UP000239757">
    <property type="component" value="Unassembled WGS sequence"/>
</dbReference>
<protein>
    <submittedName>
        <fullName evidence="1">Uncharacterized protein</fullName>
    </submittedName>
</protein>
<evidence type="ECO:0000313" key="1">
    <source>
        <dbReference type="EMBL" id="PPR95149.1"/>
    </source>
</evidence>
<dbReference type="AlphaFoldDB" id="A0A2P5WVQ9"/>
<reference evidence="1 2" key="1">
    <citation type="submission" date="2015-01" db="EMBL/GenBank/DDBJ databases">
        <title>Genome of allotetraploid Gossypium barbadense reveals genomic plasticity and fiber elongation in cotton evolution.</title>
        <authorList>
            <person name="Chen X."/>
            <person name="Liu X."/>
            <person name="Zhao B."/>
            <person name="Zheng H."/>
            <person name="Hu Y."/>
            <person name="Lu G."/>
            <person name="Yang C."/>
            <person name="Chen J."/>
            <person name="Shan C."/>
            <person name="Zhang L."/>
            <person name="Zhou Y."/>
            <person name="Wang L."/>
            <person name="Guo W."/>
            <person name="Bai Y."/>
            <person name="Ruan J."/>
            <person name="Shangguan X."/>
            <person name="Mao Y."/>
            <person name="Jiang J."/>
            <person name="Zhu Y."/>
            <person name="Lei J."/>
            <person name="Kang H."/>
            <person name="Chen S."/>
            <person name="He X."/>
            <person name="Wang R."/>
            <person name="Wang Y."/>
            <person name="Chen J."/>
            <person name="Wang L."/>
            <person name="Yu S."/>
            <person name="Wang B."/>
            <person name="Wei J."/>
            <person name="Song S."/>
            <person name="Lu X."/>
            <person name="Gao Z."/>
            <person name="Gu W."/>
            <person name="Deng X."/>
            <person name="Ma D."/>
            <person name="Wang S."/>
            <person name="Liang W."/>
            <person name="Fang L."/>
            <person name="Cai C."/>
            <person name="Zhu X."/>
            <person name="Zhou B."/>
            <person name="Zhang Y."/>
            <person name="Chen Z."/>
            <person name="Xu S."/>
            <person name="Zhu R."/>
            <person name="Wang S."/>
            <person name="Zhang T."/>
            <person name="Zhao G."/>
        </authorList>
    </citation>
    <scope>NUCLEOTIDE SEQUENCE [LARGE SCALE GENOMIC DNA]</scope>
    <source>
        <strain evidence="2">cv. Xinhai21</strain>
        <tissue evidence="1">Leaf</tissue>
    </source>
</reference>
<proteinExistence type="predicted"/>